<evidence type="ECO:0000313" key="2">
    <source>
        <dbReference type="Proteomes" id="UP000295662"/>
    </source>
</evidence>
<dbReference type="Proteomes" id="UP000295662">
    <property type="component" value="Unassembled WGS sequence"/>
</dbReference>
<accession>A0A4R7S1M1</accession>
<organism evidence="1 2">
    <name type="scientific">Prosthecobacter fusiformis</name>
    <dbReference type="NCBI Taxonomy" id="48464"/>
    <lineage>
        <taxon>Bacteria</taxon>
        <taxon>Pseudomonadati</taxon>
        <taxon>Verrucomicrobiota</taxon>
        <taxon>Verrucomicrobiia</taxon>
        <taxon>Verrucomicrobiales</taxon>
        <taxon>Verrucomicrobiaceae</taxon>
        <taxon>Prosthecobacter</taxon>
    </lineage>
</organism>
<gene>
    <name evidence="1" type="ORF">EI77_02223</name>
</gene>
<protein>
    <submittedName>
        <fullName evidence="1">Uncharacterized protein</fullName>
    </submittedName>
</protein>
<keyword evidence="2" id="KW-1185">Reference proteome</keyword>
<dbReference type="OrthoDB" id="9854018at2"/>
<dbReference type="RefSeq" id="WP_133795291.1">
    <property type="nucleotide sequence ID" value="NZ_SOCA01000003.1"/>
</dbReference>
<sequence length="171" mass="19460">MKLFPFRWFFRREEPPIVPPSSMGIKSVPGTTMKYVAFPQPPMAPYAYASRCYQKNMDAALAEELKQCGPSVFMLVAADETRVLVQNHQGKQKLDRATIHEISLHPVLPAKGSGMIILFFEVHQNGQLESQDFIMCPPYDLKLQEWCHKKAEEVAALLNVPFKITEPSYDC</sequence>
<name>A0A4R7S1M1_9BACT</name>
<evidence type="ECO:0000313" key="1">
    <source>
        <dbReference type="EMBL" id="TDU71105.1"/>
    </source>
</evidence>
<dbReference type="EMBL" id="SOCA01000003">
    <property type="protein sequence ID" value="TDU71105.1"/>
    <property type="molecule type" value="Genomic_DNA"/>
</dbReference>
<dbReference type="AlphaFoldDB" id="A0A4R7S1M1"/>
<proteinExistence type="predicted"/>
<comment type="caution">
    <text evidence="1">The sequence shown here is derived from an EMBL/GenBank/DDBJ whole genome shotgun (WGS) entry which is preliminary data.</text>
</comment>
<reference evidence="1 2" key="1">
    <citation type="submission" date="2019-03" db="EMBL/GenBank/DDBJ databases">
        <title>Genomic Encyclopedia of Archaeal and Bacterial Type Strains, Phase II (KMG-II): from individual species to whole genera.</title>
        <authorList>
            <person name="Goeker M."/>
        </authorList>
    </citation>
    <scope>NUCLEOTIDE SEQUENCE [LARGE SCALE GENOMIC DNA]</scope>
    <source>
        <strain evidence="1 2">ATCC 25309</strain>
    </source>
</reference>